<dbReference type="SFLD" id="SFLDG01129">
    <property type="entry name" value="C1.5:_HAD__Beta-PGM__Phosphata"/>
    <property type="match status" value="1"/>
</dbReference>
<protein>
    <submittedName>
        <fullName evidence="1">Haloacid dehalogenase superfamily, subfamily IA, variant 3 with third motif having DD or ED</fullName>
    </submittedName>
</protein>
<dbReference type="STRING" id="112903.SAMN04490178_11883"/>
<accession>A0A1H8WWQ5</accession>
<dbReference type="InterPro" id="IPR041492">
    <property type="entry name" value="HAD_2"/>
</dbReference>
<evidence type="ECO:0000313" key="2">
    <source>
        <dbReference type="Proteomes" id="UP000198847"/>
    </source>
</evidence>
<evidence type="ECO:0000313" key="1">
    <source>
        <dbReference type="EMBL" id="SEP32062.1"/>
    </source>
</evidence>
<dbReference type="Proteomes" id="UP000198847">
    <property type="component" value="Unassembled WGS sequence"/>
</dbReference>
<dbReference type="PANTHER" id="PTHR18901:SF38">
    <property type="entry name" value="PSEUDOURIDINE-5'-PHOSPHATASE"/>
    <property type="match status" value="1"/>
</dbReference>
<dbReference type="SFLD" id="SFLDS00003">
    <property type="entry name" value="Haloacid_Dehalogenase"/>
    <property type="match status" value="1"/>
</dbReference>
<keyword evidence="2" id="KW-1185">Reference proteome</keyword>
<organism evidence="1 2">
    <name type="scientific">Propionispora vibrioides</name>
    <dbReference type="NCBI Taxonomy" id="112903"/>
    <lineage>
        <taxon>Bacteria</taxon>
        <taxon>Bacillati</taxon>
        <taxon>Bacillota</taxon>
        <taxon>Negativicutes</taxon>
        <taxon>Selenomonadales</taxon>
        <taxon>Sporomusaceae</taxon>
        <taxon>Propionispora</taxon>
    </lineage>
</organism>
<dbReference type="InterPro" id="IPR006439">
    <property type="entry name" value="HAD-SF_hydro_IA"/>
</dbReference>
<dbReference type="InterPro" id="IPR023214">
    <property type="entry name" value="HAD_sf"/>
</dbReference>
<dbReference type="EMBL" id="FODY01000018">
    <property type="protein sequence ID" value="SEP32062.1"/>
    <property type="molecule type" value="Genomic_DNA"/>
</dbReference>
<dbReference type="PANTHER" id="PTHR18901">
    <property type="entry name" value="2-DEOXYGLUCOSE-6-PHOSPHATE PHOSPHATASE 2"/>
    <property type="match status" value="1"/>
</dbReference>
<sequence>MIKLIIFDMDGLMFDTERLSNTCWLEVCHSYDYNVPEALLNETKGATVQFAREKYNGFFGEEFPFNELYQKKADRMRNYIKKYGVPQKRGLASCLEWAKEKGMYLALASSSCRDSIDFYLDKTNLSDAFNLVVSGDQVEAGKPHPEIFQTCCANCGVEAGQTLVLEDSYNGILAANRAGIKVVWIPDIAIVPDEGKKLIYRQIPDLTFIPQFVEAELSLL</sequence>
<dbReference type="InterPro" id="IPR036412">
    <property type="entry name" value="HAD-like_sf"/>
</dbReference>
<dbReference type="Gene3D" id="1.10.150.240">
    <property type="entry name" value="Putative phosphatase, domain 2"/>
    <property type="match status" value="1"/>
</dbReference>
<dbReference type="RefSeq" id="WP_091748821.1">
    <property type="nucleotide sequence ID" value="NZ_FODY01000018.1"/>
</dbReference>
<dbReference type="AlphaFoldDB" id="A0A1H8WWQ5"/>
<dbReference type="OrthoDB" id="9797743at2"/>
<dbReference type="SUPFAM" id="SSF56784">
    <property type="entry name" value="HAD-like"/>
    <property type="match status" value="1"/>
</dbReference>
<dbReference type="Pfam" id="PF13419">
    <property type="entry name" value="HAD_2"/>
    <property type="match status" value="1"/>
</dbReference>
<dbReference type="InterPro" id="IPR023198">
    <property type="entry name" value="PGP-like_dom2"/>
</dbReference>
<dbReference type="NCBIfam" id="TIGR01509">
    <property type="entry name" value="HAD-SF-IA-v3"/>
    <property type="match status" value="1"/>
</dbReference>
<reference evidence="1 2" key="1">
    <citation type="submission" date="2016-10" db="EMBL/GenBank/DDBJ databases">
        <authorList>
            <person name="de Groot N.N."/>
        </authorList>
    </citation>
    <scope>NUCLEOTIDE SEQUENCE [LARGE SCALE GENOMIC DNA]</scope>
    <source>
        <strain evidence="1 2">DSM 13305</strain>
    </source>
</reference>
<dbReference type="Gene3D" id="3.40.50.1000">
    <property type="entry name" value="HAD superfamily/HAD-like"/>
    <property type="match status" value="1"/>
</dbReference>
<gene>
    <name evidence="1" type="ORF">SAMN04490178_11883</name>
</gene>
<dbReference type="PRINTS" id="PR00413">
    <property type="entry name" value="HADHALOGNASE"/>
</dbReference>
<name>A0A1H8WWQ5_9FIRM</name>
<proteinExistence type="predicted"/>
<dbReference type="CDD" id="cd07505">
    <property type="entry name" value="HAD_BPGM-like"/>
    <property type="match status" value="1"/>
</dbReference>